<proteinExistence type="predicted"/>
<organism evidence="12 13">
    <name type="scientific">Naegleria lovaniensis</name>
    <name type="common">Amoeba</name>
    <dbReference type="NCBI Taxonomy" id="51637"/>
    <lineage>
        <taxon>Eukaryota</taxon>
        <taxon>Discoba</taxon>
        <taxon>Heterolobosea</taxon>
        <taxon>Tetramitia</taxon>
        <taxon>Eutetramitia</taxon>
        <taxon>Vahlkampfiidae</taxon>
        <taxon>Naegleria</taxon>
    </lineage>
</organism>
<dbReference type="RefSeq" id="XP_044549915.1">
    <property type="nucleotide sequence ID" value="XM_044692559.1"/>
</dbReference>
<keyword evidence="3" id="KW-0808">Transferase</keyword>
<name>A0AA88GRX3_NAELO</name>
<reference evidence="12 13" key="1">
    <citation type="journal article" date="2018" name="BMC Genomics">
        <title>The genome of Naegleria lovaniensis, the basis for a comparative approach to unravel pathogenicity factors of the human pathogenic amoeba N. fowleri.</title>
        <authorList>
            <person name="Liechti N."/>
            <person name="Schurch N."/>
            <person name="Bruggmann R."/>
            <person name="Wittwer M."/>
        </authorList>
    </citation>
    <scope>NUCLEOTIDE SEQUENCE [LARGE SCALE GENOMIC DNA]</scope>
    <source>
        <strain evidence="12 13">ATCC 30569</strain>
    </source>
</reference>
<evidence type="ECO:0000256" key="1">
    <source>
        <dbReference type="ARBA" id="ARBA00011970"/>
    </source>
</evidence>
<evidence type="ECO:0000256" key="5">
    <source>
        <dbReference type="ARBA" id="ARBA00022824"/>
    </source>
</evidence>
<dbReference type="PANTHER" id="PTHR20961">
    <property type="entry name" value="GLYCOSYLTRANSFERASE"/>
    <property type="match status" value="1"/>
</dbReference>
<comment type="caution">
    <text evidence="12">The sequence shown here is derived from an EMBL/GenBank/DDBJ whole genome shotgun (WGS) entry which is preliminary data.</text>
</comment>
<dbReference type="PANTHER" id="PTHR20961:SF148">
    <property type="entry name" value="EGF DOMAIN-SPECIFIC O-LINKED N-ACETYLGLUCOSAMINE TRANSFERASE"/>
    <property type="match status" value="1"/>
</dbReference>
<comment type="catalytic activity">
    <reaction evidence="10">
        <text>L-threonyl-[protein] + UDP-N-acetyl-alpha-D-glucosamine = 3-O-(N-acetyl-beta-D-glucosaminyl)-L-threonyl-[protein] + UDP + H(+)</text>
        <dbReference type="Rhea" id="RHEA:48908"/>
        <dbReference type="Rhea" id="RHEA-COMP:11060"/>
        <dbReference type="Rhea" id="RHEA-COMP:12252"/>
        <dbReference type="ChEBI" id="CHEBI:15378"/>
        <dbReference type="ChEBI" id="CHEBI:30013"/>
        <dbReference type="ChEBI" id="CHEBI:57705"/>
        <dbReference type="ChEBI" id="CHEBI:58223"/>
        <dbReference type="ChEBI" id="CHEBI:90840"/>
        <dbReference type="EC" id="2.4.1.255"/>
    </reaction>
</comment>
<evidence type="ECO:0000256" key="9">
    <source>
        <dbReference type="ARBA" id="ARBA00048317"/>
    </source>
</evidence>
<evidence type="ECO:0000256" key="8">
    <source>
        <dbReference type="ARBA" id="ARBA00042574"/>
    </source>
</evidence>
<evidence type="ECO:0000256" key="10">
    <source>
        <dbReference type="ARBA" id="ARBA00049432"/>
    </source>
</evidence>
<evidence type="ECO:0000256" key="6">
    <source>
        <dbReference type="ARBA" id="ARBA00023180"/>
    </source>
</evidence>
<evidence type="ECO:0000256" key="4">
    <source>
        <dbReference type="ARBA" id="ARBA00022729"/>
    </source>
</evidence>
<feature type="domain" description="Glycosyltransferase 61 catalytic" evidence="11">
    <location>
        <begin position="193"/>
        <end position="384"/>
    </location>
</feature>
<dbReference type="GO" id="GO:0097363">
    <property type="term" value="F:protein O-acetylglucosaminyltransferase activity"/>
    <property type="evidence" value="ECO:0007669"/>
    <property type="project" value="UniProtKB-EC"/>
</dbReference>
<gene>
    <name evidence="12" type="ORF">C9374_003071</name>
</gene>
<comment type="catalytic activity">
    <reaction evidence="9">
        <text>L-seryl-[protein] + UDP-N-acetyl-alpha-D-glucosamine = 3-O-(N-acetyl-beta-D-glucosaminyl)-L-seryl-[protein] + UDP + H(+)</text>
        <dbReference type="Rhea" id="RHEA:48904"/>
        <dbReference type="Rhea" id="RHEA-COMP:9863"/>
        <dbReference type="Rhea" id="RHEA-COMP:12251"/>
        <dbReference type="ChEBI" id="CHEBI:15378"/>
        <dbReference type="ChEBI" id="CHEBI:29999"/>
        <dbReference type="ChEBI" id="CHEBI:57705"/>
        <dbReference type="ChEBI" id="CHEBI:58223"/>
        <dbReference type="ChEBI" id="CHEBI:90838"/>
        <dbReference type="EC" id="2.4.1.255"/>
    </reaction>
</comment>
<dbReference type="AlphaFoldDB" id="A0AA88GRX3"/>
<dbReference type="EMBL" id="PYSW02000017">
    <property type="protein sequence ID" value="KAG2385922.1"/>
    <property type="molecule type" value="Genomic_DNA"/>
</dbReference>
<keyword evidence="4" id="KW-0732">Signal</keyword>
<evidence type="ECO:0000256" key="7">
    <source>
        <dbReference type="ARBA" id="ARBA00040944"/>
    </source>
</evidence>
<dbReference type="GeneID" id="68095526"/>
<dbReference type="InterPro" id="IPR049625">
    <property type="entry name" value="Glyco_transf_61_cat"/>
</dbReference>
<keyword evidence="5" id="KW-0256">Endoplasmic reticulum</keyword>
<evidence type="ECO:0000259" key="11">
    <source>
        <dbReference type="Pfam" id="PF04577"/>
    </source>
</evidence>
<keyword evidence="6" id="KW-0325">Glycoprotein</keyword>
<dbReference type="InterPro" id="IPR007657">
    <property type="entry name" value="Glycosyltransferase_61"/>
</dbReference>
<evidence type="ECO:0000256" key="3">
    <source>
        <dbReference type="ARBA" id="ARBA00022679"/>
    </source>
</evidence>
<dbReference type="EC" id="2.4.1.255" evidence="1"/>
<keyword evidence="13" id="KW-1185">Reference proteome</keyword>
<accession>A0AA88GRX3</accession>
<evidence type="ECO:0000313" key="12">
    <source>
        <dbReference type="EMBL" id="KAG2385922.1"/>
    </source>
</evidence>
<dbReference type="Pfam" id="PF04577">
    <property type="entry name" value="Glyco_transf_61"/>
    <property type="match status" value="1"/>
</dbReference>
<dbReference type="Proteomes" id="UP000816034">
    <property type="component" value="Unassembled WGS sequence"/>
</dbReference>
<protein>
    <recommendedName>
        <fullName evidence="7">EGF domain-specific O-linked N-acetylglucosamine transferase</fullName>
        <ecNumber evidence="1">2.4.1.255</ecNumber>
    </recommendedName>
    <alternativeName>
        <fullName evidence="8">Extracellular O-linked N-acetylglucosamine transferase</fullName>
    </alternativeName>
</protein>
<keyword evidence="2" id="KW-0328">Glycosyltransferase</keyword>
<sequence>MNLEALSKIFIIDAPKTSSLENSYCPLDSNTFPEEFFSKFWSLPASQYDGRGKKVFSTVSPKYIKILKELQLSENDQEYYNQLIPYKLSQKSEEEICKLPQNSVDELRSKKISNRNILCISGSKSMDFRIGCAWVDESSFHSDVSWATFNDEGILIQSQLGYGWKPTIKKSFRVRHFHQLASPGYSVLPYANGHMPVEILPRLVRMYTELPNDIPLIWPNNPVSLNYYLIMKELGVISGNRTLVTTERNTVMRANKLYLYHADDDNFPHMNILEYLNLNRKIMEGMARKFPRMILESKKKTSKIITLIDRNAYVRNVKNHNSILQLLKKTFPQHHVRDYIIQKLEPSHYIQQVARVFYESDILISPHGASLSNILFSRPGTGIIELGWGKLPQDYMCFSRNMKLKYTLICGEGHHDSDLIIPENDVINAVKTILTDMEEL</sequence>
<evidence type="ECO:0000313" key="13">
    <source>
        <dbReference type="Proteomes" id="UP000816034"/>
    </source>
</evidence>
<evidence type="ECO:0000256" key="2">
    <source>
        <dbReference type="ARBA" id="ARBA00022676"/>
    </source>
</evidence>